<keyword evidence="1" id="KW-0808">Transferase</keyword>
<sequence>MIARDVLKFSDEDSYKNRIIFYQKRTGLTDAIQTGTGKLNGTPIALGVMDFQFMGGSMGSVVGEKITRLVEYATKKSMPLIIVCSSGGAPPHIRRECNHSFSG</sequence>
<evidence type="ECO:0000259" key="3">
    <source>
        <dbReference type="PROSITE" id="PS50980"/>
    </source>
</evidence>
<evidence type="ECO:0000256" key="1">
    <source>
        <dbReference type="ARBA" id="ARBA00022679"/>
    </source>
</evidence>
<dbReference type="InterPro" id="IPR011762">
    <property type="entry name" value="COA_CT_N"/>
</dbReference>
<comment type="caution">
    <text evidence="4">The sequence shown here is derived from an EMBL/GenBank/DDBJ whole genome shotgun (WGS) entry which is preliminary data.</text>
</comment>
<evidence type="ECO:0000313" key="5">
    <source>
        <dbReference type="Proteomes" id="UP001497444"/>
    </source>
</evidence>
<evidence type="ECO:0000256" key="2">
    <source>
        <dbReference type="ARBA" id="ARBA00022771"/>
    </source>
</evidence>
<dbReference type="InterPro" id="IPR029045">
    <property type="entry name" value="ClpP/crotonase-like_dom_sf"/>
</dbReference>
<organism evidence="4 5">
    <name type="scientific">Sphagnum jensenii</name>
    <dbReference type="NCBI Taxonomy" id="128206"/>
    <lineage>
        <taxon>Eukaryota</taxon>
        <taxon>Viridiplantae</taxon>
        <taxon>Streptophyta</taxon>
        <taxon>Embryophyta</taxon>
        <taxon>Bryophyta</taxon>
        <taxon>Sphagnophytina</taxon>
        <taxon>Sphagnopsida</taxon>
        <taxon>Sphagnales</taxon>
        <taxon>Sphagnaceae</taxon>
        <taxon>Sphagnum</taxon>
    </lineage>
</organism>
<accession>A0ABP0VES1</accession>
<reference evidence="4" key="1">
    <citation type="submission" date="2024-02" db="EMBL/GenBank/DDBJ databases">
        <authorList>
            <consortium name="ELIXIR-Norway"/>
            <consortium name="Elixir Norway"/>
        </authorList>
    </citation>
    <scope>NUCLEOTIDE SEQUENCE</scope>
</reference>
<dbReference type="PROSITE" id="PS50980">
    <property type="entry name" value="COA_CT_NTER"/>
    <property type="match status" value="1"/>
</dbReference>
<protein>
    <recommendedName>
        <fullName evidence="3">CoA carboxyltransferase N-terminal domain-containing protein</fullName>
    </recommendedName>
</protein>
<gene>
    <name evidence="4" type="ORF">CSSPJE1EN1_LOCUS28312</name>
</gene>
<name>A0ABP0VES1_9BRYO</name>
<keyword evidence="5" id="KW-1185">Reference proteome</keyword>
<dbReference type="Proteomes" id="UP001497444">
    <property type="component" value="Unassembled WGS sequence"/>
</dbReference>
<proteinExistence type="predicted"/>
<keyword evidence="2" id="KW-0863">Zinc-finger</keyword>
<dbReference type="PANTHER" id="PTHR42995">
    <property type="entry name" value="ACETYL-COENZYME A CARBOXYLASE CARBOXYL TRANSFERASE SUBUNIT BETA, CHLOROPLASTIC"/>
    <property type="match status" value="1"/>
</dbReference>
<dbReference type="Pfam" id="PF01039">
    <property type="entry name" value="Carboxyl_trans"/>
    <property type="match status" value="1"/>
</dbReference>
<dbReference type="InterPro" id="IPR034733">
    <property type="entry name" value="AcCoA_carboxyl_beta"/>
</dbReference>
<dbReference type="PANTHER" id="PTHR42995:SF5">
    <property type="entry name" value="ACETYL-COENZYME A CARBOXYLASE CARBOXYL TRANSFERASE SUBUNIT BETA, CHLOROPLASTIC"/>
    <property type="match status" value="1"/>
</dbReference>
<keyword evidence="2" id="KW-0862">Zinc</keyword>
<keyword evidence="2" id="KW-0479">Metal-binding</keyword>
<feature type="domain" description="CoA carboxyltransferase N-terminal" evidence="3">
    <location>
        <begin position="1"/>
        <end position="103"/>
    </location>
</feature>
<dbReference type="SUPFAM" id="SSF52096">
    <property type="entry name" value="ClpP/crotonase"/>
    <property type="match status" value="1"/>
</dbReference>
<dbReference type="Gene3D" id="3.90.226.10">
    <property type="entry name" value="2-enoyl-CoA Hydratase, Chain A, domain 1"/>
    <property type="match status" value="1"/>
</dbReference>
<evidence type="ECO:0000313" key="4">
    <source>
        <dbReference type="EMBL" id="CAK9252934.1"/>
    </source>
</evidence>
<dbReference type="EMBL" id="CAXAQS010000737">
    <property type="protein sequence ID" value="CAK9252934.1"/>
    <property type="molecule type" value="Genomic_DNA"/>
</dbReference>